<evidence type="ECO:0000313" key="2">
    <source>
        <dbReference type="EMBL" id="SNR99179.1"/>
    </source>
</evidence>
<accession>A0A239AUI1</accession>
<organism evidence="2 3">
    <name type="scientific">Humidesulfovibrio mexicanus</name>
    <dbReference type="NCBI Taxonomy" id="147047"/>
    <lineage>
        <taxon>Bacteria</taxon>
        <taxon>Pseudomonadati</taxon>
        <taxon>Thermodesulfobacteriota</taxon>
        <taxon>Desulfovibrionia</taxon>
        <taxon>Desulfovibrionales</taxon>
        <taxon>Desulfovibrionaceae</taxon>
        <taxon>Humidesulfovibrio</taxon>
    </lineage>
</organism>
<reference evidence="2 3" key="1">
    <citation type="submission" date="2017-06" db="EMBL/GenBank/DDBJ databases">
        <authorList>
            <person name="Kim H.J."/>
            <person name="Triplett B.A."/>
        </authorList>
    </citation>
    <scope>NUCLEOTIDE SEQUENCE [LARGE SCALE GENOMIC DNA]</scope>
    <source>
        <strain evidence="2 3">DSM 13116</strain>
    </source>
</reference>
<keyword evidence="3" id="KW-1185">Reference proteome</keyword>
<dbReference type="EMBL" id="FZOC01000004">
    <property type="protein sequence ID" value="SNR99179.1"/>
    <property type="molecule type" value="Genomic_DNA"/>
</dbReference>
<evidence type="ECO:0000313" key="3">
    <source>
        <dbReference type="Proteomes" id="UP000198324"/>
    </source>
</evidence>
<protein>
    <submittedName>
        <fullName evidence="2">Uncharacterized protein</fullName>
    </submittedName>
</protein>
<feature type="coiled-coil region" evidence="1">
    <location>
        <begin position="19"/>
        <end position="60"/>
    </location>
</feature>
<sequence length="75" mass="8620">MKGFSLSDLRRPADYKARYERAEHQRARLSDQVKRLEMERDAYRMRLQDAAAEIERLKAAACPPRTAQARLGTGA</sequence>
<gene>
    <name evidence="2" type="ORF">SAMN04488503_2225</name>
</gene>
<evidence type="ECO:0000256" key="1">
    <source>
        <dbReference type="SAM" id="Coils"/>
    </source>
</evidence>
<dbReference type="RefSeq" id="WP_089274431.1">
    <property type="nucleotide sequence ID" value="NZ_FZOC01000004.1"/>
</dbReference>
<keyword evidence="1" id="KW-0175">Coiled coil</keyword>
<proteinExistence type="predicted"/>
<dbReference type="Proteomes" id="UP000198324">
    <property type="component" value="Unassembled WGS sequence"/>
</dbReference>
<name>A0A239AUI1_9BACT</name>
<dbReference type="AlphaFoldDB" id="A0A239AUI1"/>